<dbReference type="SUPFAM" id="SSF51556">
    <property type="entry name" value="Metallo-dependent hydrolases"/>
    <property type="match status" value="1"/>
</dbReference>
<dbReference type="Gene3D" id="3.20.20.140">
    <property type="entry name" value="Metal-dependent hydrolases"/>
    <property type="match status" value="1"/>
</dbReference>
<feature type="domain" description="Amidohydrolase-related" evidence="2">
    <location>
        <begin position="143"/>
        <end position="387"/>
    </location>
</feature>
<accession>A0A382CRY5</accession>
<protein>
    <recommendedName>
        <fullName evidence="2">Amidohydrolase-related domain-containing protein</fullName>
    </recommendedName>
</protein>
<proteinExistence type="predicted"/>
<gene>
    <name evidence="3" type="ORF">METZ01_LOCUS181503</name>
</gene>
<organism evidence="3">
    <name type="scientific">marine metagenome</name>
    <dbReference type="NCBI Taxonomy" id="408172"/>
    <lineage>
        <taxon>unclassified sequences</taxon>
        <taxon>metagenomes</taxon>
        <taxon>ecological metagenomes</taxon>
    </lineage>
</organism>
<evidence type="ECO:0000256" key="1">
    <source>
        <dbReference type="ARBA" id="ARBA00023239"/>
    </source>
</evidence>
<dbReference type="PANTHER" id="PTHR21240">
    <property type="entry name" value="2-AMINO-3-CARBOXYLMUCONATE-6-SEMIALDEHYDE DECARBOXYLASE"/>
    <property type="match status" value="1"/>
</dbReference>
<dbReference type="Pfam" id="PF04909">
    <property type="entry name" value="Amidohydro_2"/>
    <property type="match status" value="1"/>
</dbReference>
<dbReference type="AlphaFoldDB" id="A0A382CRY5"/>
<dbReference type="GO" id="GO:0019748">
    <property type="term" value="P:secondary metabolic process"/>
    <property type="evidence" value="ECO:0007669"/>
    <property type="project" value="TreeGrafter"/>
</dbReference>
<dbReference type="InterPro" id="IPR032466">
    <property type="entry name" value="Metal_Hydrolase"/>
</dbReference>
<dbReference type="PANTHER" id="PTHR21240:SF28">
    <property type="entry name" value="ISO-OROTATE DECARBOXYLASE (EUROFUNG)"/>
    <property type="match status" value="1"/>
</dbReference>
<dbReference type="EMBL" id="UINC01035747">
    <property type="protein sequence ID" value="SVB28649.1"/>
    <property type="molecule type" value="Genomic_DNA"/>
</dbReference>
<reference evidence="3" key="1">
    <citation type="submission" date="2018-05" db="EMBL/GenBank/DDBJ databases">
        <authorList>
            <person name="Lanie J.A."/>
            <person name="Ng W.-L."/>
            <person name="Kazmierczak K.M."/>
            <person name="Andrzejewski T.M."/>
            <person name="Davidsen T.M."/>
            <person name="Wayne K.J."/>
            <person name="Tettelin H."/>
            <person name="Glass J.I."/>
            <person name="Rusch D."/>
            <person name="Podicherti R."/>
            <person name="Tsui H.-C.T."/>
            <person name="Winkler M.E."/>
        </authorList>
    </citation>
    <scope>NUCLEOTIDE SEQUENCE</scope>
</reference>
<dbReference type="GO" id="GO:0016787">
    <property type="term" value="F:hydrolase activity"/>
    <property type="evidence" value="ECO:0007669"/>
    <property type="project" value="InterPro"/>
</dbReference>
<sequence length="388" mass="42602">MHELISADSHVVETSEVFTGLAERFGDDAPRVMNTDEEIDAIVIPSQGLKGTGAGRLGLAGLRLRDGGKLVRRVGRKPEVDDLTDPAIVEILKQGYSGLREGIRSGAARHVDQDADGLALELLYPGYFGMFSIPNTDLLVACQKNYNDWVFDYAAQGNGRLHGLAAIPLQDPDAGLAELKRVIEKGFKGVCIPCTSPEGKPYFNGCYDRIWHTAQEAGVPVSMHVGCNAYASQNLRGPTPDPLVTYAGSAANIQRTLVEFICRGVAENFPNLKIVVGEFNAGWLAHWLDRLDQGGSRENRFGRGPFMEARPLEIWHRQFSATIEDDRAAILTRHILGVDNLMWGADYPHSDSTWPCSREVLSEVMADVPDDEIGKITRDNVARLYGLD</sequence>
<evidence type="ECO:0000259" key="2">
    <source>
        <dbReference type="Pfam" id="PF04909"/>
    </source>
</evidence>
<dbReference type="GO" id="GO:0005737">
    <property type="term" value="C:cytoplasm"/>
    <property type="evidence" value="ECO:0007669"/>
    <property type="project" value="TreeGrafter"/>
</dbReference>
<dbReference type="InterPro" id="IPR006680">
    <property type="entry name" value="Amidohydro-rel"/>
</dbReference>
<dbReference type="GO" id="GO:0016831">
    <property type="term" value="F:carboxy-lyase activity"/>
    <property type="evidence" value="ECO:0007669"/>
    <property type="project" value="InterPro"/>
</dbReference>
<name>A0A382CRY5_9ZZZZ</name>
<keyword evidence="1" id="KW-0456">Lyase</keyword>
<dbReference type="InterPro" id="IPR032465">
    <property type="entry name" value="ACMSD"/>
</dbReference>
<evidence type="ECO:0000313" key="3">
    <source>
        <dbReference type="EMBL" id="SVB28649.1"/>
    </source>
</evidence>